<accession>A0AA36JL83</accession>
<feature type="region of interest" description="Disordered" evidence="1">
    <location>
        <begin position="233"/>
        <end position="270"/>
    </location>
</feature>
<gene>
    <name evidence="3" type="ORF">EVOR1521_LOCUS28878</name>
</gene>
<evidence type="ECO:0000256" key="1">
    <source>
        <dbReference type="SAM" id="MobiDB-lite"/>
    </source>
</evidence>
<dbReference type="InterPro" id="IPR002048">
    <property type="entry name" value="EF_hand_dom"/>
</dbReference>
<evidence type="ECO:0000313" key="4">
    <source>
        <dbReference type="Proteomes" id="UP001178507"/>
    </source>
</evidence>
<feature type="region of interest" description="Disordered" evidence="1">
    <location>
        <begin position="970"/>
        <end position="1102"/>
    </location>
</feature>
<feature type="region of interest" description="Disordered" evidence="1">
    <location>
        <begin position="497"/>
        <end position="524"/>
    </location>
</feature>
<dbReference type="InterPro" id="IPR011992">
    <property type="entry name" value="EF-hand-dom_pair"/>
</dbReference>
<dbReference type="GO" id="GO:0005509">
    <property type="term" value="F:calcium ion binding"/>
    <property type="evidence" value="ECO:0007669"/>
    <property type="project" value="InterPro"/>
</dbReference>
<feature type="compositionally biased region" description="Basic and acidic residues" evidence="1">
    <location>
        <begin position="1922"/>
        <end position="1941"/>
    </location>
</feature>
<feature type="compositionally biased region" description="Polar residues" evidence="1">
    <location>
        <begin position="1458"/>
        <end position="1479"/>
    </location>
</feature>
<feature type="compositionally biased region" description="Low complexity" evidence="1">
    <location>
        <begin position="1006"/>
        <end position="1028"/>
    </location>
</feature>
<feature type="region of interest" description="Disordered" evidence="1">
    <location>
        <begin position="296"/>
        <end position="461"/>
    </location>
</feature>
<feature type="compositionally biased region" description="Polar residues" evidence="1">
    <location>
        <begin position="843"/>
        <end position="859"/>
    </location>
</feature>
<feature type="compositionally biased region" description="Polar residues" evidence="1">
    <location>
        <begin position="1250"/>
        <end position="1265"/>
    </location>
</feature>
<feature type="compositionally biased region" description="Acidic residues" evidence="1">
    <location>
        <begin position="690"/>
        <end position="700"/>
    </location>
</feature>
<dbReference type="PROSITE" id="PS50222">
    <property type="entry name" value="EF_HAND_2"/>
    <property type="match status" value="2"/>
</dbReference>
<feature type="region of interest" description="Disordered" evidence="1">
    <location>
        <begin position="1159"/>
        <end position="1184"/>
    </location>
</feature>
<feature type="region of interest" description="Disordered" evidence="1">
    <location>
        <begin position="1222"/>
        <end position="1485"/>
    </location>
</feature>
<dbReference type="PANTHER" id="PTHR35609:SF1">
    <property type="entry name" value="MACRO DOMAIN-CONTAINING PROTEIN"/>
    <property type="match status" value="1"/>
</dbReference>
<dbReference type="EMBL" id="CAUJNA010003658">
    <property type="protein sequence ID" value="CAJ1407094.1"/>
    <property type="molecule type" value="Genomic_DNA"/>
</dbReference>
<feature type="compositionally biased region" description="Polar residues" evidence="1">
    <location>
        <begin position="897"/>
        <end position="911"/>
    </location>
</feature>
<organism evidence="3 4">
    <name type="scientific">Effrenium voratum</name>
    <dbReference type="NCBI Taxonomy" id="2562239"/>
    <lineage>
        <taxon>Eukaryota</taxon>
        <taxon>Sar</taxon>
        <taxon>Alveolata</taxon>
        <taxon>Dinophyceae</taxon>
        <taxon>Suessiales</taxon>
        <taxon>Symbiodiniaceae</taxon>
        <taxon>Effrenium</taxon>
    </lineage>
</organism>
<feature type="compositionally biased region" description="Low complexity" evidence="1">
    <location>
        <begin position="707"/>
        <end position="725"/>
    </location>
</feature>
<dbReference type="Pfam" id="PF13499">
    <property type="entry name" value="EF-hand_7"/>
    <property type="match status" value="1"/>
</dbReference>
<feature type="compositionally biased region" description="Polar residues" evidence="1">
    <location>
        <begin position="1365"/>
        <end position="1403"/>
    </location>
</feature>
<dbReference type="PANTHER" id="PTHR35609">
    <property type="entry name" value="MACRO DOMAIN-CONTAINING PROTEIN"/>
    <property type="match status" value="1"/>
</dbReference>
<feature type="compositionally biased region" description="Acidic residues" evidence="1">
    <location>
        <begin position="827"/>
        <end position="836"/>
    </location>
</feature>
<feature type="compositionally biased region" description="Polar residues" evidence="1">
    <location>
        <begin position="346"/>
        <end position="356"/>
    </location>
</feature>
<keyword evidence="4" id="KW-1185">Reference proteome</keyword>
<feature type="region of interest" description="Disordered" evidence="1">
    <location>
        <begin position="1906"/>
        <end position="1955"/>
    </location>
</feature>
<feature type="domain" description="EF-hand" evidence="2">
    <location>
        <begin position="1955"/>
        <end position="1990"/>
    </location>
</feature>
<sequence length="2038" mass="215211">MVLTGETVACAKNCRGIAPGKRVQVLEGRSFAGLSGGDVGLVLSLDMEHQLCLVRFRAGREPVAVPVRHLRGCEPPPPEPRERAEEAASQETISFPARPEPVSPEQTRAVAALKEMLQMVSPSQAKQSASTATYDAEGSWYALCDTSKTYAWKEPRTPSKNYASWDAVDLLATPSTAVPESPIDAVWRPRCASPRSLSPGPRPVSPHASGAYPSEPVAAPMGRAWLTQVPRLPHGTAGSRLLPPPSPGQQLPPPPPPGRMSPRRSGLVPPMNLLGSISTLPSIGYLPGMAAEHGVRGVPAEAEPEREDGAQPAWPSATQELPSLAWPSAEAPNESFAEAEAWPSESKAQGGSSSWPSERETEGFEAWGPSKDDALQAASSETWPEPVEEAEAKGFEAWGPSKDDALQAAPSSETWPDPVEEAKEGFEATWGPSKADDALQAASSETWPDPAQEAEEGAQQFEEVPEVCVACARDAAAAPLTEEGPYLRGGFASESYEEPLLSGDEPERCEGLLPSPRSAEEADCAGSARDAEYLPSPEVDCAACARDADYANYLPSPTEEVDCAACARDADYTNYLPSPTEEVRYAEPSGKEQGFEAESYAADGFGDEAWANASDDSAEEYKEAAATGCSIRSVPACSGSGASQQAESCADGFGDEAWPIASDVAAEGYEAKSFAANGFGDAAWPNASDDAADVYEEDAVETGRSTRSVPAESSRSRPSPEQAESYATDGFGDDAAAMGRSTRSVPAESSRSRASPEQAESYAADGFGEAAWPNASDDAADVYEEDAAAMGRSTRSVPAESSRSRASPEQAESYAADGFGDAAWPNESDDAADVYMEDAAATGRSTRSVPAESSRSRASPEQAESYAADGFGEAAWPNASADAADVYEEDAAAMGRSTRSVPAESSRSRASPEQAESYAADGFGEAAWPNASDDAADVYEEAESYAADGFGDAAWPNASDDAADVYEEECLHAESPAADGFGGAPWPNASGGSADGYVEDSAATGRSTRSVPAAASSRSKASQQQAESPAADGFGGAPWPNASGGSADGYVEDSAATGRSTRSVPAAESSRSTASQKAESPAADGFGGAPWPNASGGSADGYVEDSARITLPRLPAKRAFSRAVMAGVGWPGLSCHRALHTVSSSGKQQEQVACEAESPAADGFGGAPWPNASGGSADGYVEDSAATARSTRSVSSRSPAWPSDWHDNFRSFEANSTVQAQGFGGAAWPGNAAEEPAAKSLAPLPGVESRSGNAEGATTSSASERASQDAAPSQAGFNEEAWDALASTFGEEANTWPAFEPGEAWPGQQQAAFSEAGFSEANGWPSFQENRSPHRQAPNAQDSQRAPSRSSTSSASQESPKQARSPVQESSPNRQALSRSSTMQESSPNRRAPLSRSSTMQENRSPDRRTQEESSPNRPPLSRSSTMQEEHSPNRRPFSRSATMQEENSPERLAPAARSSTQESSPNRRAPLSRSSTMQARRGELAEPAGSFVKELHHAGVADSAPGKEHHQGAPQLALRQWRGVPSSSTSPCSCPGHELPFRQAAQFPEKPSGIKLTLPMAHAGLNLRLVDQGVCFRLPRGKTTSPHWFSETFGFQEESFELTRGKFKFEDGILESKSTGQRFHVGPFDFPSLAELRAQGEAGRLGGLTFDNVCGNAMTLHKDPVNQGAVFQVASQFNCLEMNEPGARPEDGVTRYYSDKTQGPACALSCPAGTVFRNYFVNGTGQSGGRQLDGLADVGELVGNAKEKYWRMVNGYCLPVDNTSIGRLSQRVKKDEELSEEIRKRLRVGVHWDTEVAKKDHRVCQVFCSALPVAYAKSTRSQDWEPFARLVLESTFEATLWAGACLAAQRKARVTVFLSAVGGGAFGNRTAWIVDAIGRAMRIHASSPIDVRLVHFGTVPRGAFGVLEKGRPKKPGPNPEAKPEEAKPEEAKPEEAKPEEGEQPTEEAAEAPPTEAVVLSRAFAQLDTNGDGVILESEMAAVLTKVVPGISDADVKTIFRAADANSDGEVHYVEFAAWVTSENAGEVGPLVLKLGGD</sequence>
<dbReference type="CDD" id="cd00051">
    <property type="entry name" value="EFh"/>
    <property type="match status" value="1"/>
</dbReference>
<dbReference type="SUPFAM" id="SSF47473">
    <property type="entry name" value="EF-hand"/>
    <property type="match status" value="1"/>
</dbReference>
<evidence type="ECO:0000313" key="3">
    <source>
        <dbReference type="EMBL" id="CAJ1407094.1"/>
    </source>
</evidence>
<name>A0AA36JL83_9DINO</name>
<feature type="compositionally biased region" description="Polar residues" evidence="1">
    <location>
        <begin position="741"/>
        <end position="755"/>
    </location>
</feature>
<protein>
    <recommendedName>
        <fullName evidence="2">EF-hand domain-containing protein</fullName>
    </recommendedName>
</protein>
<dbReference type="Proteomes" id="UP001178507">
    <property type="component" value="Unassembled WGS sequence"/>
</dbReference>
<dbReference type="Gene3D" id="1.10.238.10">
    <property type="entry name" value="EF-hand"/>
    <property type="match status" value="1"/>
</dbReference>
<proteinExistence type="predicted"/>
<feature type="region of interest" description="Disordered" evidence="1">
    <location>
        <begin position="71"/>
        <end position="103"/>
    </location>
</feature>
<feature type="domain" description="EF-hand" evidence="2">
    <location>
        <begin position="1991"/>
        <end position="2026"/>
    </location>
</feature>
<feature type="region of interest" description="Disordered" evidence="1">
    <location>
        <begin position="887"/>
        <end position="935"/>
    </location>
</feature>
<feature type="compositionally biased region" description="Low complexity" evidence="1">
    <location>
        <begin position="1343"/>
        <end position="1360"/>
    </location>
</feature>
<reference evidence="3" key="1">
    <citation type="submission" date="2023-08" db="EMBL/GenBank/DDBJ databases">
        <authorList>
            <person name="Chen Y."/>
            <person name="Shah S."/>
            <person name="Dougan E. K."/>
            <person name="Thang M."/>
            <person name="Chan C."/>
        </authorList>
    </citation>
    <scope>NUCLEOTIDE SEQUENCE</scope>
</reference>
<feature type="compositionally biased region" description="Polar residues" evidence="1">
    <location>
        <begin position="1057"/>
        <end position="1078"/>
    </location>
</feature>
<evidence type="ECO:0000259" key="2">
    <source>
        <dbReference type="PROSITE" id="PS50222"/>
    </source>
</evidence>
<feature type="compositionally biased region" description="Pro residues" evidence="1">
    <location>
        <begin position="242"/>
        <end position="259"/>
    </location>
</feature>
<feature type="region of interest" description="Disordered" evidence="1">
    <location>
        <begin position="679"/>
        <end position="866"/>
    </location>
</feature>
<feature type="compositionally biased region" description="Acidic residues" evidence="1">
    <location>
        <begin position="778"/>
        <end position="787"/>
    </location>
</feature>
<dbReference type="SMART" id="SM00054">
    <property type="entry name" value="EFh"/>
    <property type="match status" value="2"/>
</dbReference>
<feature type="compositionally biased region" description="Polar residues" evidence="1">
    <location>
        <begin position="793"/>
        <end position="807"/>
    </location>
</feature>
<comment type="caution">
    <text evidence="3">The sequence shown here is derived from an EMBL/GenBank/DDBJ whole genome shotgun (WGS) entry which is preliminary data.</text>
</comment>
<feature type="compositionally biased region" description="Low complexity" evidence="1">
    <location>
        <begin position="1414"/>
        <end position="1425"/>
    </location>
</feature>
<feature type="region of interest" description="Disordered" evidence="1">
    <location>
        <begin position="194"/>
        <end position="215"/>
    </location>
</feature>